<feature type="compositionally biased region" description="Basic and acidic residues" evidence="1">
    <location>
        <begin position="186"/>
        <end position="200"/>
    </location>
</feature>
<dbReference type="InterPro" id="IPR011990">
    <property type="entry name" value="TPR-like_helical_dom_sf"/>
</dbReference>
<sequence length="1406" mass="158658">MTSNSLRESVPEQSLEENKAALQLLSNRLVEYFVVYSCKPRRRNKDENSDKGGDLSQKGANHGEKGEEKKEAPNDGNPGDDQPEMIKASNDHDHITTPVESPQSPRLRKTSCRAVHFKVAPDGGIARKQAKNDREGFELDCNIDEGTPLVTAPLEQDVGLYSEVSDGMPISVAPHALRGIRVPVASDKEADSDTVSKETDSDAVSDTDDYIDEYQIRGDLPATPPSKREKSLNNGEDVYTPSRLRAMDSDSDDEVDIIKEEVKTADEFTPTIVDNNAVDSKTRMEPSNTAGNIHLPSPTGSTDEEKRGEIPSEFTLLPVQTARYPATDHSDCPLNPMISHFCFPQKLNLSLEYHMPRIHYFVLTNEKGKKIYGTCLTFWEKFVQDGDGGDGAFDEDALASSLKSKGVVHDNSGSQDIEVTLSSDDDGPTVIYCPKVLCIISCWPYLHSFREYLGQLYRLATMTNMMNSPIEKYVINICSETPAPPPGKFELRMKILNSTLKFWAPPGNQPIAYVALPFEVLFECLDINNVIFVWYALTLERKVLLVSSQFSLLTVCSEILCSLLYPFQFCHLYIPIVPKFLTPMLEAPMSYLCGITRENFSHAINDICDETIVVDLDQNLITMGNITPPLPPMPLKRRSKLERALQKSAGDVFWSARGLSRSIMSNKDDAGVVQPEAFTKTASRVWREKLVGYDNAFNMAFTPDSETLLNGDTRQNLNGSEKMEQSQWDSVQEAFLRFYVSMLRDYTKYITGSLNDRTFRSDRFITSQKADHRHFLKEFCYTQQFDGYLTKRLFSPNEPDVLFFDQSITAKKNRSKMKLRKVETPFLHSAKAHKKLRTVEALEPIEDIADTSDTNLLDRFYSPGSEDEKVTHQYDFWPESFDQSLFGTPRPIPVAIAAEFERMQSLSNNMSVRTSGHFEEEEFCPGISYPSHEVATFTLFFAIFCDAVVGKEFELLRNRFRENLPHGSYQEPKSLISRAKQTVEVERKQKMNPLVADCQRNVCSPCSGGTVASNTITDETIATLHLLEEKRTRDEKQNFTMLAADKVSEEDVEAAQLVATGQLDLAFSCLEAISLRSLPADQDSLRLLMAACGRCGSTGRATQLITMMKEQALPVDSEIYSNYLTAFSVVNEINPDEPIQSPFAKVPLYGPTFNPNVIKIEMPRMKWFGRSFKNRRRQPVMSDRSDQQYSLESSTSSSATGEFRSESSGGGRRKLSSGRLGTPLHGRRSRAQKNQNNLATTDTIERHIAIGNNLLDYLYAGLKIKDNGDTCPQCAIFLETDQLMKGWRSCSFVEYTTECPHCKHRFIPRFVVISDSPNFTGSRGIGTPLYCEFFSPWVLRRELHEIGFQSDLGEGMCPILKPEWRHGNDFNAKLWWNVVILFRRHKLPLTFLLQGSFRDRLIMPMP</sequence>
<feature type="compositionally biased region" description="Basic and acidic residues" evidence="1">
    <location>
        <begin position="44"/>
        <end position="53"/>
    </location>
</feature>
<dbReference type="InterPro" id="IPR051696">
    <property type="entry name" value="DENN_Domain_GEFs"/>
</dbReference>
<dbReference type="Gene3D" id="1.25.40.10">
    <property type="entry name" value="Tetratricopeptide repeat domain"/>
    <property type="match status" value="1"/>
</dbReference>
<dbReference type="InterPro" id="IPR037516">
    <property type="entry name" value="Tripartite_DENN"/>
</dbReference>
<dbReference type="InterPro" id="IPR005113">
    <property type="entry name" value="uDENN_dom"/>
</dbReference>
<dbReference type="Gene3D" id="3.40.50.11500">
    <property type="match status" value="1"/>
</dbReference>
<dbReference type="GO" id="GO:0031410">
    <property type="term" value="C:cytoplasmic vesicle"/>
    <property type="evidence" value="ECO:0007669"/>
    <property type="project" value="TreeGrafter"/>
</dbReference>
<feature type="region of interest" description="Disordered" evidence="1">
    <location>
        <begin position="1176"/>
        <end position="1239"/>
    </location>
</feature>
<accession>A0A7S3Q2V2</accession>
<dbReference type="InterPro" id="IPR005112">
    <property type="entry name" value="dDENN_dom"/>
</dbReference>
<dbReference type="SMART" id="SM00800">
    <property type="entry name" value="uDENN"/>
    <property type="match status" value="1"/>
</dbReference>
<feature type="compositionally biased region" description="Acidic residues" evidence="1">
    <location>
        <begin position="201"/>
        <end position="212"/>
    </location>
</feature>
<dbReference type="PANTHER" id="PTHR12296">
    <property type="entry name" value="DENN DOMAIN-CONTAINING PROTEIN 4"/>
    <property type="match status" value="1"/>
</dbReference>
<evidence type="ECO:0000313" key="3">
    <source>
        <dbReference type="EMBL" id="CAE0463893.1"/>
    </source>
</evidence>
<feature type="region of interest" description="Disordered" evidence="1">
    <location>
        <begin position="281"/>
        <end position="307"/>
    </location>
</feature>
<dbReference type="Gene3D" id="3.30.450.200">
    <property type="match status" value="1"/>
</dbReference>
<dbReference type="InterPro" id="IPR001194">
    <property type="entry name" value="cDENN_dom"/>
</dbReference>
<feature type="region of interest" description="Disordered" evidence="1">
    <location>
        <begin position="183"/>
        <end position="252"/>
    </location>
</feature>
<dbReference type="SMART" id="SM00801">
    <property type="entry name" value="dDENN"/>
    <property type="match status" value="1"/>
</dbReference>
<dbReference type="Pfam" id="PF03455">
    <property type="entry name" value="dDENN"/>
    <property type="match status" value="1"/>
</dbReference>
<feature type="region of interest" description="Disordered" evidence="1">
    <location>
        <begin position="40"/>
        <end position="110"/>
    </location>
</feature>
<protein>
    <recommendedName>
        <fullName evidence="2">UDENN domain-containing protein</fullName>
    </recommendedName>
</protein>
<feature type="domain" description="UDENN" evidence="2">
    <location>
        <begin position="296"/>
        <end position="799"/>
    </location>
</feature>
<feature type="compositionally biased region" description="Basic and acidic residues" evidence="1">
    <location>
        <begin position="61"/>
        <end position="73"/>
    </location>
</feature>
<gene>
    <name evidence="3" type="ORF">CDEB00056_LOCUS8734</name>
</gene>
<evidence type="ECO:0000256" key="1">
    <source>
        <dbReference type="SAM" id="MobiDB-lite"/>
    </source>
</evidence>
<dbReference type="EMBL" id="HBIO01011240">
    <property type="protein sequence ID" value="CAE0463893.1"/>
    <property type="molecule type" value="Transcribed_RNA"/>
</dbReference>
<feature type="compositionally biased region" description="Low complexity" evidence="1">
    <location>
        <begin position="1187"/>
        <end position="1202"/>
    </location>
</feature>
<dbReference type="SMART" id="SM00799">
    <property type="entry name" value="DENN"/>
    <property type="match status" value="1"/>
</dbReference>
<dbReference type="GO" id="GO:0032483">
    <property type="term" value="P:regulation of Rab protein signal transduction"/>
    <property type="evidence" value="ECO:0007669"/>
    <property type="project" value="TreeGrafter"/>
</dbReference>
<dbReference type="Pfam" id="PF03456">
    <property type="entry name" value="uDENN"/>
    <property type="match status" value="1"/>
</dbReference>
<feature type="compositionally biased region" description="Polar residues" evidence="1">
    <location>
        <begin position="281"/>
        <end position="291"/>
    </location>
</feature>
<dbReference type="PROSITE" id="PS50211">
    <property type="entry name" value="DENN"/>
    <property type="match status" value="1"/>
</dbReference>
<dbReference type="InterPro" id="IPR043153">
    <property type="entry name" value="DENN_C"/>
</dbReference>
<proteinExistence type="predicted"/>
<dbReference type="PANTHER" id="PTHR12296:SF21">
    <property type="entry name" value="DENN DOMAIN-CONTAINING PROTEIN 3"/>
    <property type="match status" value="1"/>
</dbReference>
<reference evidence="3" key="1">
    <citation type="submission" date="2021-01" db="EMBL/GenBank/DDBJ databases">
        <authorList>
            <person name="Corre E."/>
            <person name="Pelletier E."/>
            <person name="Niang G."/>
            <person name="Scheremetjew M."/>
            <person name="Finn R."/>
            <person name="Kale V."/>
            <person name="Holt S."/>
            <person name="Cochrane G."/>
            <person name="Meng A."/>
            <person name="Brown T."/>
            <person name="Cohen L."/>
        </authorList>
    </citation>
    <scope>NUCLEOTIDE SEQUENCE</scope>
    <source>
        <strain evidence="3">MM31A-1</strain>
    </source>
</reference>
<name>A0A7S3Q2V2_9STRA</name>
<organism evidence="3">
    <name type="scientific">Chaetoceros debilis</name>
    <dbReference type="NCBI Taxonomy" id="122233"/>
    <lineage>
        <taxon>Eukaryota</taxon>
        <taxon>Sar</taxon>
        <taxon>Stramenopiles</taxon>
        <taxon>Ochrophyta</taxon>
        <taxon>Bacillariophyta</taxon>
        <taxon>Coscinodiscophyceae</taxon>
        <taxon>Chaetocerotophycidae</taxon>
        <taxon>Chaetocerotales</taxon>
        <taxon>Chaetocerotaceae</taxon>
        <taxon>Chaetoceros</taxon>
    </lineage>
</organism>
<evidence type="ECO:0000259" key="2">
    <source>
        <dbReference type="PROSITE" id="PS50211"/>
    </source>
</evidence>
<dbReference type="Pfam" id="PF02141">
    <property type="entry name" value="DENN"/>
    <property type="match status" value="1"/>
</dbReference>